<dbReference type="GO" id="GO:0005634">
    <property type="term" value="C:nucleus"/>
    <property type="evidence" value="ECO:0007669"/>
    <property type="project" value="UniProtKB-SubCell"/>
</dbReference>
<organism evidence="7 8">
    <name type="scientific">Acacia crassicarpa</name>
    <name type="common">northern wattle</name>
    <dbReference type="NCBI Taxonomy" id="499986"/>
    <lineage>
        <taxon>Eukaryota</taxon>
        <taxon>Viridiplantae</taxon>
        <taxon>Streptophyta</taxon>
        <taxon>Embryophyta</taxon>
        <taxon>Tracheophyta</taxon>
        <taxon>Spermatophyta</taxon>
        <taxon>Magnoliopsida</taxon>
        <taxon>eudicotyledons</taxon>
        <taxon>Gunneridae</taxon>
        <taxon>Pentapetalae</taxon>
        <taxon>rosids</taxon>
        <taxon>fabids</taxon>
        <taxon>Fabales</taxon>
        <taxon>Fabaceae</taxon>
        <taxon>Caesalpinioideae</taxon>
        <taxon>mimosoid clade</taxon>
        <taxon>Acacieae</taxon>
        <taxon>Acacia</taxon>
    </lineage>
</organism>
<dbReference type="SMART" id="SM00360">
    <property type="entry name" value="RRM"/>
    <property type="match status" value="2"/>
</dbReference>
<feature type="region of interest" description="Disordered" evidence="5">
    <location>
        <begin position="830"/>
        <end position="876"/>
    </location>
</feature>
<dbReference type="PANTHER" id="PTHR23189">
    <property type="entry name" value="RNA RECOGNITION MOTIF-CONTAINING"/>
    <property type="match status" value="1"/>
</dbReference>
<evidence type="ECO:0000256" key="5">
    <source>
        <dbReference type="SAM" id="MobiDB-lite"/>
    </source>
</evidence>
<protein>
    <recommendedName>
        <fullName evidence="6">RRM domain-containing protein</fullName>
    </recommendedName>
</protein>
<dbReference type="Gene3D" id="3.30.70.330">
    <property type="match status" value="2"/>
</dbReference>
<reference evidence="7" key="1">
    <citation type="submission" date="2023-10" db="EMBL/GenBank/DDBJ databases">
        <title>Chromosome-level genome of the transformable northern wattle, Acacia crassicarpa.</title>
        <authorList>
            <person name="Massaro I."/>
            <person name="Sinha N.R."/>
            <person name="Poethig S."/>
            <person name="Leichty A.R."/>
        </authorList>
    </citation>
    <scope>NUCLEOTIDE SEQUENCE</scope>
    <source>
        <strain evidence="7">Acra3RX</strain>
        <tissue evidence="7">Leaf</tissue>
    </source>
</reference>
<keyword evidence="2 4" id="KW-0694">RNA-binding</keyword>
<name>A0AAE1MXE5_9FABA</name>
<feature type="region of interest" description="Disordered" evidence="5">
    <location>
        <begin position="777"/>
        <end position="817"/>
    </location>
</feature>
<feature type="compositionally biased region" description="Polar residues" evidence="5">
    <location>
        <begin position="855"/>
        <end position="868"/>
    </location>
</feature>
<sequence>MLNRSGGRDRFRRDYPSRFEDKGNNGRSNSSNPPSRHLWVGNLAHSITENELARHFLQFGPLESVAFQPARSYAFINFRRDEDAIDALKELQGYPVAGNPLRVEFAKADKPPSLTHDEDYSWDERSSGRRASPFTQREFRGRHGSPEPPYPDKSKLTDKNPEPSEVLWIGFPSQLNVNDLALRRAFSPFGEIEKITTFPGRSYAFVRFRSLSSARRARDALQGKLFGNPRVHICFAKSETGSSGGGRFSTNTPSSPFYTSSGRHGSIENLRQDRGIAGFGGDRSAGSPNIFPKWDLADSDPYDSDGRGSSRARGFSSYEQRRVGERVPPLGVLQDSFEHSISPSRDRQAHLGTFPQRYPKKHALFEDPRDFADDVYYQHDTKKLKTGSLPPEKELPEYHLSDLEGQRRPLPRLLTDLPQHEVLDKRIDAGPVVPRQTFDRPNSPFGRSERSERWKPSDSFHVAPSALQSYSIEKRRLTPEPSSSSLTEWKWEGTIAKGGTPVCRARCFPVGKVMDIMLPELLDCTARTGLDMLSKHYYQAAGAWVVFFVPESDVDIEYYNEFMHYLEEKRRAAVAKLDDRNTLFLVPPSDFSEKVLKVPGKLSISGVVLRLEHPVSAQGSMHNQYEVKDGNLSYLGDAFYPNPPKSSARSPPPFTSVPEGMSNLSYLGSKNSAAMPTAVSGSAHAIVGTSGSSHDGRRGQDYHPVQQQNHTSGPNWSANNLQTLISNRNLPSQLSNSSAEPLTQDHLLSQIGLPGGSLQQEQLAQLAASLVEQQRQSGSALSVSAPDDPRQTHRANGSDTTSRPSQKYPVQNNSMNPELATSQYGQLLQLQKQQQMSNVPSQESQTVQRERMANGNEQPLTGGSNLQQDAEADPQKRLQATLQLAAVLLQQIQQGKGS</sequence>
<dbReference type="EMBL" id="JAWXYG010000003">
    <property type="protein sequence ID" value="KAK4279028.1"/>
    <property type="molecule type" value="Genomic_DNA"/>
</dbReference>
<feature type="region of interest" description="Disordered" evidence="5">
    <location>
        <begin position="290"/>
        <end position="327"/>
    </location>
</feature>
<dbReference type="Proteomes" id="UP001293593">
    <property type="component" value="Unassembled WGS sequence"/>
</dbReference>
<dbReference type="AlphaFoldDB" id="A0AAE1MXE5"/>
<dbReference type="Pfam" id="PF07744">
    <property type="entry name" value="SPOC"/>
    <property type="match status" value="1"/>
</dbReference>
<dbReference type="CDD" id="cd00590">
    <property type="entry name" value="RRM_SF"/>
    <property type="match status" value="2"/>
</dbReference>
<feature type="region of interest" description="Disordered" evidence="5">
    <location>
        <begin position="685"/>
        <end position="719"/>
    </location>
</feature>
<feature type="region of interest" description="Disordered" evidence="5">
    <location>
        <begin position="107"/>
        <end position="161"/>
    </location>
</feature>
<feature type="compositionally biased region" description="Polar residues" evidence="5">
    <location>
        <begin position="248"/>
        <end position="263"/>
    </location>
</feature>
<comment type="subcellular location">
    <subcellularLocation>
        <location evidence="1">Nucleus</location>
    </subcellularLocation>
</comment>
<dbReference type="InterPro" id="IPR012677">
    <property type="entry name" value="Nucleotide-bd_a/b_plait_sf"/>
</dbReference>
<accession>A0AAE1MXE5</accession>
<feature type="domain" description="RRM" evidence="6">
    <location>
        <begin position="165"/>
        <end position="238"/>
    </location>
</feature>
<feature type="compositionally biased region" description="Low complexity" evidence="5">
    <location>
        <begin position="25"/>
        <end position="36"/>
    </location>
</feature>
<dbReference type="Pfam" id="PF00076">
    <property type="entry name" value="RRM_1"/>
    <property type="match status" value="2"/>
</dbReference>
<gene>
    <name evidence="7" type="ORF">QN277_016794</name>
</gene>
<feature type="compositionally biased region" description="Polar residues" evidence="5">
    <location>
        <begin position="794"/>
        <end position="817"/>
    </location>
</feature>
<evidence type="ECO:0000256" key="2">
    <source>
        <dbReference type="ARBA" id="ARBA00022884"/>
    </source>
</evidence>
<evidence type="ECO:0000259" key="6">
    <source>
        <dbReference type="PROSITE" id="PS50102"/>
    </source>
</evidence>
<comment type="caution">
    <text evidence="7">The sequence shown here is derived from an EMBL/GenBank/DDBJ whole genome shotgun (WGS) entry which is preliminary data.</text>
</comment>
<feature type="compositionally biased region" description="Basic and acidic residues" evidence="5">
    <location>
        <begin position="107"/>
        <end position="127"/>
    </location>
</feature>
<dbReference type="CDD" id="cd21546">
    <property type="entry name" value="SPOC_FPA-like"/>
    <property type="match status" value="1"/>
</dbReference>
<dbReference type="PROSITE" id="PS50102">
    <property type="entry name" value="RRM"/>
    <property type="match status" value="2"/>
</dbReference>
<dbReference type="InterPro" id="IPR035979">
    <property type="entry name" value="RBD_domain_sf"/>
</dbReference>
<dbReference type="FunFam" id="3.30.70.330:FF:000522">
    <property type="entry name" value="RNA recognition motif (RRM)-containing protein"/>
    <property type="match status" value="1"/>
</dbReference>
<feature type="compositionally biased region" description="Basic and acidic residues" evidence="5">
    <location>
        <begin position="137"/>
        <end position="161"/>
    </location>
</feature>
<evidence type="ECO:0000256" key="1">
    <source>
        <dbReference type="ARBA" id="ARBA00004123"/>
    </source>
</evidence>
<feature type="region of interest" description="Disordered" evidence="5">
    <location>
        <begin position="240"/>
        <end position="265"/>
    </location>
</feature>
<feature type="domain" description="RRM" evidence="6">
    <location>
        <begin position="36"/>
        <end position="108"/>
    </location>
</feature>
<feature type="region of interest" description="Disordered" evidence="5">
    <location>
        <begin position="1"/>
        <end position="36"/>
    </location>
</feature>
<dbReference type="InterPro" id="IPR000504">
    <property type="entry name" value="RRM_dom"/>
</dbReference>
<keyword evidence="3" id="KW-0539">Nucleus</keyword>
<evidence type="ECO:0000256" key="3">
    <source>
        <dbReference type="ARBA" id="ARBA00023242"/>
    </source>
</evidence>
<feature type="compositionally biased region" description="Low complexity" evidence="5">
    <location>
        <begin position="307"/>
        <end position="317"/>
    </location>
</feature>
<keyword evidence="8" id="KW-1185">Reference proteome</keyword>
<dbReference type="SUPFAM" id="SSF54928">
    <property type="entry name" value="RNA-binding domain, RBD"/>
    <property type="match status" value="2"/>
</dbReference>
<dbReference type="GO" id="GO:0003723">
    <property type="term" value="F:RNA binding"/>
    <property type="evidence" value="ECO:0007669"/>
    <property type="project" value="UniProtKB-UniRule"/>
</dbReference>
<evidence type="ECO:0000256" key="4">
    <source>
        <dbReference type="PROSITE-ProRule" id="PRU00176"/>
    </source>
</evidence>
<feature type="compositionally biased region" description="Polar residues" evidence="5">
    <location>
        <begin position="836"/>
        <end position="847"/>
    </location>
</feature>
<feature type="compositionally biased region" description="Basic and acidic residues" evidence="5">
    <location>
        <begin position="1"/>
        <end position="24"/>
    </location>
</feature>
<feature type="region of interest" description="Disordered" evidence="5">
    <location>
        <begin position="432"/>
        <end position="455"/>
    </location>
</feature>
<evidence type="ECO:0000313" key="8">
    <source>
        <dbReference type="Proteomes" id="UP001293593"/>
    </source>
</evidence>
<evidence type="ECO:0000313" key="7">
    <source>
        <dbReference type="EMBL" id="KAK4279028.1"/>
    </source>
</evidence>
<dbReference type="InterPro" id="IPR012921">
    <property type="entry name" value="SPOC_C"/>
</dbReference>
<proteinExistence type="predicted"/>
<feature type="compositionally biased region" description="Polar residues" evidence="5">
    <location>
        <begin position="705"/>
        <end position="719"/>
    </location>
</feature>